<comment type="caution">
    <text evidence="2">The sequence shown here is derived from an EMBL/GenBank/DDBJ whole genome shotgun (WGS) entry which is preliminary data.</text>
</comment>
<dbReference type="PANTHER" id="PTHR33130">
    <property type="entry name" value="PUTATIVE (DUF1639)-RELATED"/>
    <property type="match status" value="1"/>
</dbReference>
<proteinExistence type="predicted"/>
<feature type="compositionally biased region" description="Low complexity" evidence="1">
    <location>
        <begin position="26"/>
        <end position="35"/>
    </location>
</feature>
<dbReference type="Proteomes" id="UP001642260">
    <property type="component" value="Unassembled WGS sequence"/>
</dbReference>
<feature type="compositionally biased region" description="Polar residues" evidence="1">
    <location>
        <begin position="1"/>
        <end position="14"/>
    </location>
</feature>
<dbReference type="AlphaFoldDB" id="A0ABC8LTS3"/>
<evidence type="ECO:0000313" key="3">
    <source>
        <dbReference type="Proteomes" id="UP001642260"/>
    </source>
</evidence>
<protein>
    <submittedName>
        <fullName evidence="2">Uncharacterized protein</fullName>
    </submittedName>
</protein>
<name>A0ABC8LTS3_ERUVS</name>
<feature type="compositionally biased region" description="Basic residues" evidence="1">
    <location>
        <begin position="54"/>
        <end position="66"/>
    </location>
</feature>
<evidence type="ECO:0000313" key="2">
    <source>
        <dbReference type="EMBL" id="CAH8386780.1"/>
    </source>
</evidence>
<keyword evidence="3" id="KW-1185">Reference proteome</keyword>
<sequence>MNASPSSTPVSNRTVALRSTRHPRLSYSSLAPSSSDHPKREEAPVSEDEEKRKSWNLRRREAKNHQKPSGGVMVMEPSRSNRQRAIAAESNGVEVKKVNHRRLWVALSRDEIEEDVLSICGNKPSRRPRKRAKTLQKHLDVMFPGMCLVGMNADCFTVSTSPAKP</sequence>
<dbReference type="InterPro" id="IPR012438">
    <property type="entry name" value="DUF1639"/>
</dbReference>
<accession>A0ABC8LTS3</accession>
<gene>
    <name evidence="2" type="ORF">ERUC_LOCUS39263</name>
</gene>
<organism evidence="2 3">
    <name type="scientific">Eruca vesicaria subsp. sativa</name>
    <name type="common">Garden rocket</name>
    <name type="synonym">Eruca sativa</name>
    <dbReference type="NCBI Taxonomy" id="29727"/>
    <lineage>
        <taxon>Eukaryota</taxon>
        <taxon>Viridiplantae</taxon>
        <taxon>Streptophyta</taxon>
        <taxon>Embryophyta</taxon>
        <taxon>Tracheophyta</taxon>
        <taxon>Spermatophyta</taxon>
        <taxon>Magnoliopsida</taxon>
        <taxon>eudicotyledons</taxon>
        <taxon>Gunneridae</taxon>
        <taxon>Pentapetalae</taxon>
        <taxon>rosids</taxon>
        <taxon>malvids</taxon>
        <taxon>Brassicales</taxon>
        <taxon>Brassicaceae</taxon>
        <taxon>Brassiceae</taxon>
        <taxon>Eruca</taxon>
    </lineage>
</organism>
<dbReference type="PANTHER" id="PTHR33130:SF59">
    <property type="entry name" value="BNAC01G21000D PROTEIN"/>
    <property type="match status" value="1"/>
</dbReference>
<feature type="region of interest" description="Disordered" evidence="1">
    <location>
        <begin position="1"/>
        <end position="79"/>
    </location>
</feature>
<feature type="compositionally biased region" description="Basic and acidic residues" evidence="1">
    <location>
        <begin position="36"/>
        <end position="53"/>
    </location>
</feature>
<dbReference type="Pfam" id="PF07797">
    <property type="entry name" value="DUF1639"/>
    <property type="match status" value="1"/>
</dbReference>
<dbReference type="EMBL" id="CAKOAT010719598">
    <property type="protein sequence ID" value="CAH8386780.1"/>
    <property type="molecule type" value="Genomic_DNA"/>
</dbReference>
<reference evidence="2 3" key="1">
    <citation type="submission" date="2022-03" db="EMBL/GenBank/DDBJ databases">
        <authorList>
            <person name="Macdonald S."/>
            <person name="Ahmed S."/>
            <person name="Newling K."/>
        </authorList>
    </citation>
    <scope>NUCLEOTIDE SEQUENCE [LARGE SCALE GENOMIC DNA]</scope>
</reference>
<evidence type="ECO:0000256" key="1">
    <source>
        <dbReference type="SAM" id="MobiDB-lite"/>
    </source>
</evidence>